<evidence type="ECO:0000256" key="1">
    <source>
        <dbReference type="SAM" id="MobiDB-lite"/>
    </source>
</evidence>
<sequence>METDTVARFLKALSPATRKEVAALPAEQQRQLADDWEEVLRDDTSLLPVSELDPPNAEHRAAEQVARAAL</sequence>
<dbReference type="RefSeq" id="WP_135338566.1">
    <property type="nucleotide sequence ID" value="NZ_JBHLTX010000028.1"/>
</dbReference>
<dbReference type="EMBL" id="SRID01000062">
    <property type="protein sequence ID" value="TGB13604.1"/>
    <property type="molecule type" value="Genomic_DNA"/>
</dbReference>
<gene>
    <name evidence="2" type="ORF">E4099_09715</name>
</gene>
<reference evidence="2 3" key="1">
    <citation type="submission" date="2019-03" db="EMBL/GenBank/DDBJ databases">
        <authorList>
            <person name="Gonzalez-Pimentel J.L."/>
        </authorList>
    </citation>
    <scope>NUCLEOTIDE SEQUENCE [LARGE SCALE GENOMIC DNA]</scope>
    <source>
        <strain evidence="2 3">JCM 31289</strain>
    </source>
</reference>
<evidence type="ECO:0000313" key="2">
    <source>
        <dbReference type="EMBL" id="TGB13604.1"/>
    </source>
</evidence>
<dbReference type="Proteomes" id="UP000297948">
    <property type="component" value="Unassembled WGS sequence"/>
</dbReference>
<organism evidence="2 3">
    <name type="scientific">Streptomyces palmae</name>
    <dbReference type="NCBI Taxonomy" id="1701085"/>
    <lineage>
        <taxon>Bacteria</taxon>
        <taxon>Bacillati</taxon>
        <taxon>Actinomycetota</taxon>
        <taxon>Actinomycetes</taxon>
        <taxon>Kitasatosporales</taxon>
        <taxon>Streptomycetaceae</taxon>
        <taxon>Streptomyces</taxon>
    </lineage>
</organism>
<keyword evidence="3" id="KW-1185">Reference proteome</keyword>
<evidence type="ECO:0000313" key="3">
    <source>
        <dbReference type="Proteomes" id="UP000297948"/>
    </source>
</evidence>
<dbReference type="AlphaFoldDB" id="A0A4Z0HC89"/>
<protein>
    <submittedName>
        <fullName evidence="2">Uncharacterized protein</fullName>
    </submittedName>
</protein>
<comment type="caution">
    <text evidence="2">The sequence shown here is derived from an EMBL/GenBank/DDBJ whole genome shotgun (WGS) entry which is preliminary data.</text>
</comment>
<name>A0A4Z0HC89_9ACTN</name>
<dbReference type="OrthoDB" id="3855557at2"/>
<feature type="region of interest" description="Disordered" evidence="1">
    <location>
        <begin position="47"/>
        <end position="70"/>
    </location>
</feature>
<accession>A0A4Z0HC89</accession>
<proteinExistence type="predicted"/>